<dbReference type="CDD" id="cd00171">
    <property type="entry name" value="Sec7"/>
    <property type="match status" value="1"/>
</dbReference>
<keyword evidence="6" id="KW-1185">Reference proteome</keyword>
<dbReference type="PANTHER" id="PTHR10663">
    <property type="entry name" value="GUANYL-NUCLEOTIDE EXCHANGE FACTOR"/>
    <property type="match status" value="1"/>
</dbReference>
<dbReference type="InterPro" id="IPR016024">
    <property type="entry name" value="ARM-type_fold"/>
</dbReference>
<dbReference type="Gene3D" id="1.10.1000.11">
    <property type="entry name" value="Arf Nucleotide-binding Site Opener,domain 2"/>
    <property type="match status" value="1"/>
</dbReference>
<dbReference type="InterPro" id="IPR023394">
    <property type="entry name" value="Sec7_C_sf"/>
</dbReference>
<evidence type="ECO:0000256" key="1">
    <source>
        <dbReference type="ARBA" id="ARBA00004496"/>
    </source>
</evidence>
<sequence>MSSMLSTIDTQIKFLRKACGSFGKRSLKDKLTESENMLAQIKAKKKKAPIDLIKLLDPFFHAVEIDENKYYMTAISCYTAIFKSKPEKGYIDIPVLDAILKSLFIIDKFPIEENRIKAANCIIACISSISAKMFIHGSVLLFMFEYLLNLYNTATLPESRDSVGKVINQLVEYYLGNYGKPPVIPHFETIEAMTSTVSDIICNNSLIISKYCPKNPECTINDIDIIMIIRAFCAKIGKGSSATSLLCTKVIQQILSLQTPFVTAPFFIGELRTTIHVALLSLCLDSNEALAKPTAEMILTIWRRFPQFYNEGLNEVLDQGLATALVSPSPKMMIRSFRLYSYLVMNPQFMVDSFVNYDCDDGGIFHNIFENTVNIIVKRSYPEQATDQIQKEALTTLLIILKNLWKYYTELSTSNQSETTETVAESVMSQKKAKNQIERAQEIFKKSPNKALKYFSTHNMCKDTPQSYADFLFNTGWLDPTGVGEIIGGSKPLNLEILPLFVNHFNFKGQSFEGAFRAFLSKFRIPGESQMIDRIMQEFGTKFYNDNSSLFSCADTVYVLAYSTLMLHTDAHHPTITNHMTLDEFIRNNRGIDNGKDLPVQFLTDLYKGITSKKINLSGNNLTSIPINNITLLSQKQQAELFKERSKHTLEVARQRTTTELHENRFHQAKSPLLIGPMFQCVWGGIIAALSMSFEMTEDEELVKLCLLGFQYSTHIASHCYIEDALETLVDSFAKFTRLRTYSTQLKPKNFLCTQALLKCAVDDREYLKGAWSIILGECSALDKMSTNKMFETDLMVINPLFQKSGSLDRESIKDFVHALCGITTEEMKEKPPRYTMLHNMETVASLNMEVRTMVVWREIWSIMTSLFIQFGQSENIDIAKNILNVIQSLSTPFLQKEETSKMHHKGTFLITYYEIFETQENMEVKAYILDIVRYLIEKFGDKLQSGWEAIMQVLIGSAQQPKLIAKALEIFQEVVIKNFIYIKDYQYEFLFNAFVLFVMKDNKDKSALQVVGLLPIIADNLTSKDEDIWTILLTTIQRCLKNTSNEVRSTIENSLVSIIAKHGFKHTEVIETHPELEKKPSPTINYSISANESSELSLESSEIFTESKDNLNDTEPLPETEPEPEPEPVHEEEKNDVTVISTDEVPDENGMIKKVVEIEAGINHNVWIEFLTHFLFEVFSFSEPSKVLHLVDLLKCIYKSIFEKFAPQLTCYAKEILLFLIHCAKDTKNLEMRHASLSCIESFVNNNAKAFDNEELSTALLQLFDEISPELVDSVLGVEVLSSIIDIFSGDYKPQQENVVVDNDKYVNMELANKFITILGKVSDCCSKERAKEGVLATWCTARDLYFKCIVRQNREDEVVENLNESLEFYDSLRHNGTYFSGWDKLIAHKIKATANMDIGLFEKCLKKSTELFCNLVEVDDDEVRKELVPLLKRQLQAVDE</sequence>
<name>A0ABR2KRR4_9EUKA</name>
<accession>A0ABR2KRR4</accession>
<dbReference type="PANTHER" id="PTHR10663:SF375">
    <property type="entry name" value="LD29171P"/>
    <property type="match status" value="1"/>
</dbReference>
<evidence type="ECO:0000259" key="4">
    <source>
        <dbReference type="PROSITE" id="PS50190"/>
    </source>
</evidence>
<dbReference type="Pfam" id="PF01369">
    <property type="entry name" value="Sec7"/>
    <property type="match status" value="1"/>
</dbReference>
<keyword evidence="2" id="KW-0963">Cytoplasm</keyword>
<feature type="region of interest" description="Disordered" evidence="3">
    <location>
        <begin position="1097"/>
        <end position="1141"/>
    </location>
</feature>
<organism evidence="5 6">
    <name type="scientific">Tritrichomonas musculus</name>
    <dbReference type="NCBI Taxonomy" id="1915356"/>
    <lineage>
        <taxon>Eukaryota</taxon>
        <taxon>Metamonada</taxon>
        <taxon>Parabasalia</taxon>
        <taxon>Tritrichomonadida</taxon>
        <taxon>Tritrichomonadidae</taxon>
        <taxon>Tritrichomonas</taxon>
    </lineage>
</organism>
<feature type="domain" description="SEC7" evidence="4">
    <location>
        <begin position="426"/>
        <end position="613"/>
    </location>
</feature>
<dbReference type="SMART" id="SM00222">
    <property type="entry name" value="Sec7"/>
    <property type="match status" value="1"/>
</dbReference>
<dbReference type="InterPro" id="IPR015403">
    <property type="entry name" value="Mon2/Sec7/BIG1-like_HDS"/>
</dbReference>
<dbReference type="SUPFAM" id="SSF48371">
    <property type="entry name" value="ARM repeat"/>
    <property type="match status" value="1"/>
</dbReference>
<dbReference type="InterPro" id="IPR035999">
    <property type="entry name" value="Sec7_dom_sf"/>
</dbReference>
<dbReference type="SUPFAM" id="SSF48425">
    <property type="entry name" value="Sec7 domain"/>
    <property type="match status" value="1"/>
</dbReference>
<evidence type="ECO:0000256" key="3">
    <source>
        <dbReference type="SAM" id="MobiDB-lite"/>
    </source>
</evidence>
<protein>
    <recommendedName>
        <fullName evidence="4">SEC7 domain-containing protein</fullName>
    </recommendedName>
</protein>
<comment type="caution">
    <text evidence="5">The sequence shown here is derived from an EMBL/GenBank/DDBJ whole genome shotgun (WGS) entry which is preliminary data.</text>
</comment>
<dbReference type="EMBL" id="JAPFFF010000003">
    <property type="protein sequence ID" value="KAK8893828.1"/>
    <property type="molecule type" value="Genomic_DNA"/>
</dbReference>
<proteinExistence type="predicted"/>
<dbReference type="InterPro" id="IPR000904">
    <property type="entry name" value="Sec7_dom"/>
</dbReference>
<evidence type="ECO:0000256" key="2">
    <source>
        <dbReference type="ARBA" id="ARBA00022490"/>
    </source>
</evidence>
<dbReference type="Pfam" id="PF09324">
    <property type="entry name" value="Sec7-like_HDS"/>
    <property type="match status" value="1"/>
</dbReference>
<evidence type="ECO:0000313" key="6">
    <source>
        <dbReference type="Proteomes" id="UP001470230"/>
    </source>
</evidence>
<dbReference type="Gene3D" id="1.10.220.20">
    <property type="match status" value="1"/>
</dbReference>
<reference evidence="5 6" key="1">
    <citation type="submission" date="2024-04" db="EMBL/GenBank/DDBJ databases">
        <title>Tritrichomonas musculus Genome.</title>
        <authorList>
            <person name="Alves-Ferreira E."/>
            <person name="Grigg M."/>
            <person name="Lorenzi H."/>
            <person name="Galac M."/>
        </authorList>
    </citation>
    <scope>NUCLEOTIDE SEQUENCE [LARGE SCALE GENOMIC DNA]</scope>
    <source>
        <strain evidence="5 6">EAF2021</strain>
    </source>
</reference>
<feature type="compositionally biased region" description="Acidic residues" evidence="3">
    <location>
        <begin position="1117"/>
        <end position="1127"/>
    </location>
</feature>
<feature type="compositionally biased region" description="Basic and acidic residues" evidence="3">
    <location>
        <begin position="1128"/>
        <end position="1137"/>
    </location>
</feature>
<comment type="subcellular location">
    <subcellularLocation>
        <location evidence="1">Cytoplasm</location>
    </subcellularLocation>
</comment>
<evidence type="ECO:0000313" key="5">
    <source>
        <dbReference type="EMBL" id="KAK8893828.1"/>
    </source>
</evidence>
<gene>
    <name evidence="5" type="ORF">M9Y10_022257</name>
</gene>
<dbReference type="PROSITE" id="PS50190">
    <property type="entry name" value="SEC7"/>
    <property type="match status" value="1"/>
</dbReference>
<dbReference type="Proteomes" id="UP001470230">
    <property type="component" value="Unassembled WGS sequence"/>
</dbReference>